<organism evidence="2 3">
    <name type="scientific">Pseudolycoriella hygida</name>
    <dbReference type="NCBI Taxonomy" id="35572"/>
    <lineage>
        <taxon>Eukaryota</taxon>
        <taxon>Metazoa</taxon>
        <taxon>Ecdysozoa</taxon>
        <taxon>Arthropoda</taxon>
        <taxon>Hexapoda</taxon>
        <taxon>Insecta</taxon>
        <taxon>Pterygota</taxon>
        <taxon>Neoptera</taxon>
        <taxon>Endopterygota</taxon>
        <taxon>Diptera</taxon>
        <taxon>Nematocera</taxon>
        <taxon>Sciaroidea</taxon>
        <taxon>Sciaridae</taxon>
        <taxon>Pseudolycoriella</taxon>
    </lineage>
</organism>
<evidence type="ECO:0000313" key="2">
    <source>
        <dbReference type="EMBL" id="KAJ6646470.1"/>
    </source>
</evidence>
<feature type="compositionally biased region" description="Basic residues" evidence="1">
    <location>
        <begin position="1"/>
        <end position="11"/>
    </location>
</feature>
<reference evidence="2" key="1">
    <citation type="submission" date="2022-07" db="EMBL/GenBank/DDBJ databases">
        <authorList>
            <person name="Trinca V."/>
            <person name="Uliana J.V.C."/>
            <person name="Torres T.T."/>
            <person name="Ward R.J."/>
            <person name="Monesi N."/>
        </authorList>
    </citation>
    <scope>NUCLEOTIDE SEQUENCE</scope>
    <source>
        <strain evidence="2">HSMRA1968</strain>
        <tissue evidence="2">Whole embryos</tissue>
    </source>
</reference>
<gene>
    <name evidence="2" type="ORF">Bhyg_01681</name>
</gene>
<feature type="region of interest" description="Disordered" evidence="1">
    <location>
        <begin position="538"/>
        <end position="567"/>
    </location>
</feature>
<evidence type="ECO:0000256" key="1">
    <source>
        <dbReference type="SAM" id="MobiDB-lite"/>
    </source>
</evidence>
<name>A0A9Q0N9Z8_9DIPT</name>
<protein>
    <submittedName>
        <fullName evidence="2">Uncharacterized protein</fullName>
    </submittedName>
</protein>
<sequence>MSTAVRIHKSARNAISLPPRKRQAPDVPTLRISNTSDTNERNEIEPLQPANSNEQFADTLIVEERRKSTPPPPLPSSPPPIGHEESVLLSLEASYPYSESETIKIKEVHNATILPSPPPYQESDPLAQIHFKKFTKKKTSSTPLPSPTQNIEATNLFTDPPKLRKTSFDSASSPKEQKLNKRHSFLNQVPTPTEVPKLAFDFPSASTSNLNDIRPESVIKPSKSEQTLVNDQSKSNEKKSLLEFFGLKMGGKTENDVSKAKIEKKDSPTAAKEKVEKPKVKKIRVLKTDKKENIQKVKVNQNERVIPAGTQVIVSSSDNTRQSDKISILAPQNMANIPNDVTDNRMEIDYFQKVKKAKSNRVPVIVKSPKPETKFEQKPQKNEVFRHEETFSAANGPLKVKKKKTKSVPEDSGVTQTVKPIEITSKEPNATTSIQFNDEVPIPKPRVFLKLNGFDDNNRDTEIDKESKQKIVVSNLSSPSSPSDTEDAWNLVAKHRLNTRAITATAISVRQKSESDEITSSSLLQTKQLEMLNKPKTMREMKREQEQRNEKVFNLKAKEDKESDTEA</sequence>
<feature type="compositionally biased region" description="Basic and acidic residues" evidence="1">
    <location>
        <begin position="538"/>
        <end position="561"/>
    </location>
</feature>
<keyword evidence="3" id="KW-1185">Reference proteome</keyword>
<evidence type="ECO:0000313" key="3">
    <source>
        <dbReference type="Proteomes" id="UP001151699"/>
    </source>
</evidence>
<dbReference type="OrthoDB" id="7969881at2759"/>
<feature type="region of interest" description="Disordered" evidence="1">
    <location>
        <begin position="135"/>
        <end position="189"/>
    </location>
</feature>
<proteinExistence type="predicted"/>
<feature type="compositionally biased region" description="Pro residues" evidence="1">
    <location>
        <begin position="69"/>
        <end position="81"/>
    </location>
</feature>
<accession>A0A9Q0N9Z8</accession>
<dbReference type="AlphaFoldDB" id="A0A9Q0N9Z8"/>
<feature type="region of interest" description="Disordered" evidence="1">
    <location>
        <begin position="258"/>
        <end position="278"/>
    </location>
</feature>
<dbReference type="Proteomes" id="UP001151699">
    <property type="component" value="Chromosome A"/>
</dbReference>
<feature type="region of interest" description="Disordered" evidence="1">
    <location>
        <begin position="1"/>
        <end position="84"/>
    </location>
</feature>
<dbReference type="EMBL" id="WJQU01000001">
    <property type="protein sequence ID" value="KAJ6646470.1"/>
    <property type="molecule type" value="Genomic_DNA"/>
</dbReference>
<comment type="caution">
    <text evidence="2">The sequence shown here is derived from an EMBL/GenBank/DDBJ whole genome shotgun (WGS) entry which is preliminary data.</text>
</comment>